<evidence type="ECO:0000256" key="2">
    <source>
        <dbReference type="ARBA" id="ARBA00009477"/>
    </source>
</evidence>
<dbReference type="PRINTS" id="PR01490">
    <property type="entry name" value="RTXTOXIND"/>
</dbReference>
<evidence type="ECO:0000256" key="3">
    <source>
        <dbReference type="ARBA" id="ARBA00022692"/>
    </source>
</evidence>
<feature type="coiled-coil region" evidence="6">
    <location>
        <begin position="240"/>
        <end position="338"/>
    </location>
</feature>
<keyword evidence="3 7" id="KW-0812">Transmembrane</keyword>
<dbReference type="PANTHER" id="PTHR30386:SF26">
    <property type="entry name" value="TRANSPORT PROTEIN COMB"/>
    <property type="match status" value="1"/>
</dbReference>
<dbReference type="EMBL" id="JAQMUH010000133">
    <property type="protein sequence ID" value="MDB9540334.1"/>
    <property type="molecule type" value="Genomic_DNA"/>
</dbReference>
<keyword evidence="4 7" id="KW-1133">Transmembrane helix</keyword>
<dbReference type="InterPro" id="IPR050739">
    <property type="entry name" value="MFP"/>
</dbReference>
<evidence type="ECO:0000313" key="10">
    <source>
        <dbReference type="Proteomes" id="UP001212499"/>
    </source>
</evidence>
<dbReference type="Proteomes" id="UP001212499">
    <property type="component" value="Unassembled WGS sequence"/>
</dbReference>
<reference evidence="9 10" key="1">
    <citation type="submission" date="2023-01" db="EMBL/GenBank/DDBJ databases">
        <title>Genomes from the Australian National Cyanobacteria Reference Collection.</title>
        <authorList>
            <person name="Willis A."/>
            <person name="Lee E.M.F."/>
        </authorList>
    </citation>
    <scope>NUCLEOTIDE SEQUENCE [LARGE SCALE GENOMIC DNA]</scope>
    <source>
        <strain evidence="9 10">CS-1033</strain>
    </source>
</reference>
<comment type="subcellular location">
    <subcellularLocation>
        <location evidence="1">Membrane</location>
        <topology evidence="1">Single-pass membrane protein</topology>
    </subcellularLocation>
</comment>
<comment type="similarity">
    <text evidence="2">Belongs to the membrane fusion protein (MFP) (TC 8.A.1) family.</text>
</comment>
<keyword evidence="5 7" id="KW-0472">Membrane</keyword>
<dbReference type="InterPro" id="IPR011053">
    <property type="entry name" value="Single_hybrid_motif"/>
</dbReference>
<proteinExistence type="inferred from homology"/>
<dbReference type="CDD" id="cd06850">
    <property type="entry name" value="biotinyl_domain"/>
    <property type="match status" value="1"/>
</dbReference>
<gene>
    <name evidence="9" type="ORF">PN457_11800</name>
</gene>
<evidence type="ECO:0000256" key="7">
    <source>
        <dbReference type="SAM" id="Phobius"/>
    </source>
</evidence>
<evidence type="ECO:0000259" key="8">
    <source>
        <dbReference type="Pfam" id="PF26002"/>
    </source>
</evidence>
<comment type="caution">
    <text evidence="9">The sequence shown here is derived from an EMBL/GenBank/DDBJ whole genome shotgun (WGS) entry which is preliminary data.</text>
</comment>
<name>A0ABT5ASP7_9CYAN</name>
<keyword evidence="6" id="KW-0175">Coiled coil</keyword>
<dbReference type="PANTHER" id="PTHR30386">
    <property type="entry name" value="MEMBRANE FUSION SUBUNIT OF EMRAB-TOLC MULTIDRUG EFFLUX PUMP"/>
    <property type="match status" value="1"/>
</dbReference>
<evidence type="ECO:0000256" key="6">
    <source>
        <dbReference type="SAM" id="Coils"/>
    </source>
</evidence>
<accession>A0ABT5ASP7</accession>
<organism evidence="9 10">
    <name type="scientific">Anabaenopsis arnoldii</name>
    <dbReference type="NCBI Taxonomy" id="2152938"/>
    <lineage>
        <taxon>Bacteria</taxon>
        <taxon>Bacillati</taxon>
        <taxon>Cyanobacteriota</taxon>
        <taxon>Cyanophyceae</taxon>
        <taxon>Nostocales</taxon>
        <taxon>Nodulariaceae</taxon>
        <taxon>Anabaenopsis</taxon>
    </lineage>
</organism>
<sequence>MPNSINHEQHEPLQPANLIDDWSHVTKDLLDSLPQVWTRGLLYFLIIFVSIVLPWAMFSRVDETGTARGRLEPQGKTVRLDAPVAGTVAEIQVKVGDVVTAGQTLLVLESELVKGELRQTKDRLEGQLNRLSQLNLLKNQLIVVLATQRQQNQFQELEKQSQIDQARQNLTAIQSLSNLQKEEKLSQVNQAKQSLEHSQTANKLMASRLASSQREVKRYGQLRESGVIPEITLVEKQDIAQEQQRLYEQSKSDIQQAQLRLGEQQSSYQRTIKQFDADIKQAQLRVNEQENSYKIVTNAGKLAVLRSEEQLKNIESEISTLNAEIAQTKSQIQSWEFQLNQRVLKANVSGTLFQLPIEKAGSVVQPGTLIAEIAPTGSPLIVRGQMATSQSGSLSQGLPVKLKFDAYPFQDYGIISGELFKISPTTTEIDTPNGRVAAYELEISMNQDCIPSQDKCIPLNPGDTVTAEVIVRQRRIIDFILDPFKQLQQGGVKL</sequence>
<protein>
    <submittedName>
        <fullName evidence="9">HlyD family efflux transporter periplasmic adaptor subunit</fullName>
    </submittedName>
</protein>
<dbReference type="Gene3D" id="2.40.30.170">
    <property type="match status" value="1"/>
</dbReference>
<feature type="domain" description="AprE-like beta-barrel" evidence="8">
    <location>
        <begin position="380"/>
        <end position="470"/>
    </location>
</feature>
<keyword evidence="10" id="KW-1185">Reference proteome</keyword>
<dbReference type="Gene3D" id="2.40.50.100">
    <property type="match status" value="1"/>
</dbReference>
<evidence type="ECO:0000256" key="1">
    <source>
        <dbReference type="ARBA" id="ARBA00004167"/>
    </source>
</evidence>
<evidence type="ECO:0000256" key="5">
    <source>
        <dbReference type="ARBA" id="ARBA00023136"/>
    </source>
</evidence>
<dbReference type="InterPro" id="IPR058982">
    <property type="entry name" value="Beta-barrel_AprE"/>
</dbReference>
<dbReference type="SUPFAM" id="SSF51230">
    <property type="entry name" value="Single hybrid motif"/>
    <property type="match status" value="1"/>
</dbReference>
<dbReference type="RefSeq" id="WP_271733536.1">
    <property type="nucleotide sequence ID" value="NZ_JANQDP010000139.1"/>
</dbReference>
<feature type="transmembrane region" description="Helical" evidence="7">
    <location>
        <begin position="40"/>
        <end position="58"/>
    </location>
</feature>
<dbReference type="Pfam" id="PF26002">
    <property type="entry name" value="Beta-barrel_AprE"/>
    <property type="match status" value="1"/>
</dbReference>
<evidence type="ECO:0000256" key="4">
    <source>
        <dbReference type="ARBA" id="ARBA00022989"/>
    </source>
</evidence>
<evidence type="ECO:0000313" key="9">
    <source>
        <dbReference type="EMBL" id="MDB9540334.1"/>
    </source>
</evidence>